<evidence type="ECO:0000256" key="3">
    <source>
        <dbReference type="ARBA" id="ARBA00023170"/>
    </source>
</evidence>
<dbReference type="GO" id="GO:0016301">
    <property type="term" value="F:kinase activity"/>
    <property type="evidence" value="ECO:0007669"/>
    <property type="project" value="UniProtKB-KW"/>
</dbReference>
<gene>
    <name evidence="4" type="ORF">CFP56_027579</name>
</gene>
<keyword evidence="2" id="KW-0732">Signal</keyword>
<dbReference type="PANTHER" id="PTHR48053">
    <property type="entry name" value="LEUCINE RICH REPEAT FAMILY PROTEIN, EXPRESSED"/>
    <property type="match status" value="1"/>
</dbReference>
<dbReference type="AlphaFoldDB" id="A0AAW0JXN9"/>
<accession>A0AAW0JXN9</accession>
<evidence type="ECO:0000313" key="5">
    <source>
        <dbReference type="Proteomes" id="UP000237347"/>
    </source>
</evidence>
<dbReference type="SUPFAM" id="SSF52058">
    <property type="entry name" value="L domain-like"/>
    <property type="match status" value="1"/>
</dbReference>
<organism evidence="4 5">
    <name type="scientific">Quercus suber</name>
    <name type="common">Cork oak</name>
    <dbReference type="NCBI Taxonomy" id="58331"/>
    <lineage>
        <taxon>Eukaryota</taxon>
        <taxon>Viridiplantae</taxon>
        <taxon>Streptophyta</taxon>
        <taxon>Embryophyta</taxon>
        <taxon>Tracheophyta</taxon>
        <taxon>Spermatophyta</taxon>
        <taxon>Magnoliopsida</taxon>
        <taxon>eudicotyledons</taxon>
        <taxon>Gunneridae</taxon>
        <taxon>Pentapetalae</taxon>
        <taxon>rosids</taxon>
        <taxon>fabids</taxon>
        <taxon>Fagales</taxon>
        <taxon>Fagaceae</taxon>
        <taxon>Quercus</taxon>
    </lineage>
</organism>
<keyword evidence="3" id="KW-0675">Receptor</keyword>
<dbReference type="EMBL" id="PKMF04000449">
    <property type="protein sequence ID" value="KAK7831188.1"/>
    <property type="molecule type" value="Genomic_DNA"/>
</dbReference>
<dbReference type="PANTHER" id="PTHR48053:SF126">
    <property type="entry name" value="MDIS1-INTERACTING RECEPTOR LIKE KINASE 2-LIKE ISOFORM X1"/>
    <property type="match status" value="1"/>
</dbReference>
<dbReference type="InterPro" id="IPR051716">
    <property type="entry name" value="Plant_RL_S/T_kinase"/>
</dbReference>
<sequence>MGTLYLHACYKYGYCAGFRSKGSAGDRVNGGVAIPTLPLFIVSGVELNAIMAEISLENLTSHPSQIWSFFYLYNTGLRGSIPQEIRNLLKLMYLDLAWNNLTGNLPLSLADLTHNLITSAITKALGNSKNLFELDLGNNTFVGPITSALDLLTNHSNLDFSYNEINGSIV</sequence>
<comment type="caution">
    <text evidence="4">The sequence shown here is derived from an EMBL/GenBank/DDBJ whole genome shotgun (WGS) entry which is preliminary data.</text>
</comment>
<evidence type="ECO:0000313" key="4">
    <source>
        <dbReference type="EMBL" id="KAK7831188.1"/>
    </source>
</evidence>
<evidence type="ECO:0000256" key="2">
    <source>
        <dbReference type="ARBA" id="ARBA00022729"/>
    </source>
</evidence>
<comment type="subcellular location">
    <subcellularLocation>
        <location evidence="1">Membrane</location>
        <topology evidence="1">Single-pass type I membrane protein</topology>
    </subcellularLocation>
</comment>
<dbReference type="Proteomes" id="UP000237347">
    <property type="component" value="Unassembled WGS sequence"/>
</dbReference>
<dbReference type="InterPro" id="IPR001611">
    <property type="entry name" value="Leu-rich_rpt"/>
</dbReference>
<name>A0AAW0JXN9_QUESU</name>
<dbReference type="InterPro" id="IPR032675">
    <property type="entry name" value="LRR_dom_sf"/>
</dbReference>
<evidence type="ECO:0000256" key="1">
    <source>
        <dbReference type="ARBA" id="ARBA00004479"/>
    </source>
</evidence>
<dbReference type="GO" id="GO:0016020">
    <property type="term" value="C:membrane"/>
    <property type="evidence" value="ECO:0007669"/>
    <property type="project" value="UniProtKB-SubCell"/>
</dbReference>
<protein>
    <submittedName>
        <fullName evidence="4">Leucine-rich repeat receptor-like protein kinase</fullName>
    </submittedName>
</protein>
<reference evidence="4 5" key="1">
    <citation type="journal article" date="2018" name="Sci. Data">
        <title>The draft genome sequence of cork oak.</title>
        <authorList>
            <person name="Ramos A.M."/>
            <person name="Usie A."/>
            <person name="Barbosa P."/>
            <person name="Barros P.M."/>
            <person name="Capote T."/>
            <person name="Chaves I."/>
            <person name="Simoes F."/>
            <person name="Abreu I."/>
            <person name="Carrasquinho I."/>
            <person name="Faro C."/>
            <person name="Guimaraes J.B."/>
            <person name="Mendonca D."/>
            <person name="Nobrega F."/>
            <person name="Rodrigues L."/>
            <person name="Saibo N.J.M."/>
            <person name="Varela M.C."/>
            <person name="Egas C."/>
            <person name="Matos J."/>
            <person name="Miguel C.M."/>
            <person name="Oliveira M.M."/>
            <person name="Ricardo C.P."/>
            <person name="Goncalves S."/>
        </authorList>
    </citation>
    <scope>NUCLEOTIDE SEQUENCE [LARGE SCALE GENOMIC DNA]</scope>
    <source>
        <strain evidence="5">cv. HL8</strain>
    </source>
</reference>
<dbReference type="Pfam" id="PF00560">
    <property type="entry name" value="LRR_1"/>
    <property type="match status" value="1"/>
</dbReference>
<keyword evidence="5" id="KW-1185">Reference proteome</keyword>
<dbReference type="Gene3D" id="3.80.10.10">
    <property type="entry name" value="Ribonuclease Inhibitor"/>
    <property type="match status" value="2"/>
</dbReference>
<proteinExistence type="predicted"/>